<feature type="region of interest" description="Disordered" evidence="8">
    <location>
        <begin position="458"/>
        <end position="526"/>
    </location>
</feature>
<evidence type="ECO:0000256" key="7">
    <source>
        <dbReference type="ARBA" id="ARBA00034734"/>
    </source>
</evidence>
<dbReference type="PANTHER" id="PTHR45983:SF2">
    <property type="entry name" value="PROTEIN-TYROSINE-PHOSPHATASE"/>
    <property type="match status" value="1"/>
</dbReference>
<evidence type="ECO:0000313" key="12">
    <source>
        <dbReference type="Proteomes" id="UP000735302"/>
    </source>
</evidence>
<feature type="compositionally biased region" description="Polar residues" evidence="8">
    <location>
        <begin position="594"/>
        <end position="610"/>
    </location>
</feature>
<feature type="compositionally biased region" description="Low complexity" evidence="8">
    <location>
        <begin position="473"/>
        <end position="482"/>
    </location>
</feature>
<evidence type="ECO:0000259" key="10">
    <source>
        <dbReference type="PROSITE" id="PS50056"/>
    </source>
</evidence>
<accession>A0AAV4DF95</accession>
<dbReference type="PANTHER" id="PTHR45983">
    <property type="entry name" value="TYROSINE PHOSPHATSE N18, PUTATIVE-RELATED"/>
    <property type="match status" value="1"/>
</dbReference>
<dbReference type="EC" id="3.1.3.48" evidence="2"/>
<sequence length="650" mass="70824">MTAGKADNNLKKNRYKDILPYDEHRILLSIKDGDENSDYINASRLMGVKGTGGYIASQGPLASTVDDFWRMIWECNVEIVFMACKIVELGKIKCKQYWNDVGKSDAFGDITVFTESEEEISYDFICRKFLVTRDEEERHVTQFHYLGWPDHGIPDDPAHIRDLINITRQTRQNEQAPLLIHCSAGCGRTGAIVAIDFVWTLLDQGRFDETFSLYDLICNFREQRMSMVQTADQYALVNKVLKSLCEEWLDKMSSHTYVNVELRDSATKGGGAYENAVVMDSSKASENNQTSPVVALSPETDDQSPPSYMAPQPPSSTSAQPSSYENVYLLPDRTPIMKATETLKGGDSNKAGEAKHQKQTVHRTVIQLGPTAATQTPKTGSSSSGSKEIINFVRGDSTRSSTSSTSSKSAPSTSAGRPHPISPHTTNQADAQHREQQQSHNQATALQQEFAIYATVNKGKQKTDTNTPTPSVQNQKQQQLQQGNDHTALLSPDSPVCASGNRSRSNSSNSPRHAAVFDSPSNNKASGYDQQEILLDEDAYSLVKVDVGKGDHSRDNISSRNGHGSYEPISTSINDGGAVAAAAAVQVYSFAGLSSSGGTAGNSSYASADQVTRARGQVPNGPPVTAPGFGERLPRVKGPVPEPESWNSKQ</sequence>
<dbReference type="PROSITE" id="PS50055">
    <property type="entry name" value="TYR_PHOSPHATASE_PTP"/>
    <property type="match status" value="1"/>
</dbReference>
<protein>
    <recommendedName>
        <fullName evidence="2">protein-tyrosine-phosphatase</fullName>
        <ecNumber evidence="2">3.1.3.48</ecNumber>
    </recommendedName>
</protein>
<evidence type="ECO:0000256" key="1">
    <source>
        <dbReference type="ARBA" id="ARBA00004496"/>
    </source>
</evidence>
<dbReference type="InterPro" id="IPR047170">
    <property type="entry name" value="PTN12/18/22"/>
</dbReference>
<dbReference type="PRINTS" id="PR00700">
    <property type="entry name" value="PRTYPHPHTASE"/>
</dbReference>
<dbReference type="PROSITE" id="PS00383">
    <property type="entry name" value="TYR_PHOSPHATASE_1"/>
    <property type="match status" value="1"/>
</dbReference>
<evidence type="ECO:0000256" key="6">
    <source>
        <dbReference type="ARBA" id="ARBA00022912"/>
    </source>
</evidence>
<evidence type="ECO:0000256" key="5">
    <source>
        <dbReference type="ARBA" id="ARBA00022801"/>
    </source>
</evidence>
<feature type="region of interest" description="Disordered" evidence="8">
    <location>
        <begin position="342"/>
        <end position="361"/>
    </location>
</feature>
<keyword evidence="6" id="KW-0904">Protein phosphatase</keyword>
<feature type="compositionally biased region" description="Low complexity" evidence="8">
    <location>
        <begin position="398"/>
        <end position="414"/>
    </location>
</feature>
<feature type="compositionally biased region" description="Polar residues" evidence="8">
    <location>
        <begin position="282"/>
        <end position="292"/>
    </location>
</feature>
<feature type="domain" description="Tyrosine specific protein phosphatases" evidence="10">
    <location>
        <begin position="161"/>
        <end position="235"/>
    </location>
</feature>
<feature type="region of interest" description="Disordered" evidence="8">
    <location>
        <begin position="366"/>
        <end position="442"/>
    </location>
</feature>
<dbReference type="InterPro" id="IPR000242">
    <property type="entry name" value="PTP_cat"/>
</dbReference>
<keyword evidence="4" id="KW-0597">Phosphoprotein</keyword>
<keyword evidence="5" id="KW-0378">Hydrolase</keyword>
<evidence type="ECO:0000259" key="9">
    <source>
        <dbReference type="PROSITE" id="PS50055"/>
    </source>
</evidence>
<dbReference type="InterPro" id="IPR016130">
    <property type="entry name" value="Tyr_Pase_AS"/>
</dbReference>
<dbReference type="Gene3D" id="3.90.190.10">
    <property type="entry name" value="Protein tyrosine phosphatase superfamily"/>
    <property type="match status" value="1"/>
</dbReference>
<dbReference type="InterPro" id="IPR029021">
    <property type="entry name" value="Prot-tyrosine_phosphatase-like"/>
</dbReference>
<dbReference type="GO" id="GO:0005737">
    <property type="term" value="C:cytoplasm"/>
    <property type="evidence" value="ECO:0007669"/>
    <property type="project" value="UniProtKB-SubCell"/>
</dbReference>
<evidence type="ECO:0000256" key="8">
    <source>
        <dbReference type="SAM" id="MobiDB-lite"/>
    </source>
</evidence>
<feature type="region of interest" description="Disordered" evidence="8">
    <location>
        <begin position="549"/>
        <end position="568"/>
    </location>
</feature>
<evidence type="ECO:0000313" key="11">
    <source>
        <dbReference type="EMBL" id="GFO42821.1"/>
    </source>
</evidence>
<comment type="subcellular location">
    <subcellularLocation>
        <location evidence="1">Cytoplasm</location>
    </subcellularLocation>
</comment>
<feature type="domain" description="Tyrosine-protein phosphatase" evidence="9">
    <location>
        <begin position="1"/>
        <end position="244"/>
    </location>
</feature>
<evidence type="ECO:0000256" key="4">
    <source>
        <dbReference type="ARBA" id="ARBA00022553"/>
    </source>
</evidence>
<dbReference type="AlphaFoldDB" id="A0AAV4DF95"/>
<organism evidence="11 12">
    <name type="scientific">Plakobranchus ocellatus</name>
    <dbReference type="NCBI Taxonomy" id="259542"/>
    <lineage>
        <taxon>Eukaryota</taxon>
        <taxon>Metazoa</taxon>
        <taxon>Spiralia</taxon>
        <taxon>Lophotrochozoa</taxon>
        <taxon>Mollusca</taxon>
        <taxon>Gastropoda</taxon>
        <taxon>Heterobranchia</taxon>
        <taxon>Euthyneura</taxon>
        <taxon>Panpulmonata</taxon>
        <taxon>Sacoglossa</taxon>
        <taxon>Placobranchoidea</taxon>
        <taxon>Plakobranchidae</taxon>
        <taxon>Plakobranchus</taxon>
    </lineage>
</organism>
<feature type="region of interest" description="Disordered" evidence="8">
    <location>
        <begin position="594"/>
        <end position="650"/>
    </location>
</feature>
<feature type="compositionally biased region" description="Low complexity" evidence="8">
    <location>
        <begin position="499"/>
        <end position="512"/>
    </location>
</feature>
<comment type="similarity">
    <text evidence="7">Belongs to the protein-tyrosine phosphatase family. Non-receptor class 4 subfamily.</text>
</comment>
<dbReference type="SMART" id="SM00194">
    <property type="entry name" value="PTPc"/>
    <property type="match status" value="1"/>
</dbReference>
<evidence type="ECO:0000256" key="2">
    <source>
        <dbReference type="ARBA" id="ARBA00013064"/>
    </source>
</evidence>
<dbReference type="SUPFAM" id="SSF52799">
    <property type="entry name" value="(Phosphotyrosine protein) phosphatases II"/>
    <property type="match status" value="1"/>
</dbReference>
<dbReference type="SMART" id="SM00404">
    <property type="entry name" value="PTPc_motif"/>
    <property type="match status" value="1"/>
</dbReference>
<feature type="region of interest" description="Disordered" evidence="8">
    <location>
        <begin position="280"/>
        <end position="322"/>
    </location>
</feature>
<feature type="compositionally biased region" description="Polar residues" evidence="8">
    <location>
        <begin position="558"/>
        <end position="568"/>
    </location>
</feature>
<gene>
    <name evidence="11" type="ORF">PoB_006932600</name>
</gene>
<evidence type="ECO:0000256" key="3">
    <source>
        <dbReference type="ARBA" id="ARBA00022490"/>
    </source>
</evidence>
<dbReference type="InterPro" id="IPR000387">
    <property type="entry name" value="Tyr_Pase_dom"/>
</dbReference>
<dbReference type="GO" id="GO:0004726">
    <property type="term" value="F:non-membrane spanning protein tyrosine phosphatase activity"/>
    <property type="evidence" value="ECO:0007669"/>
    <property type="project" value="InterPro"/>
</dbReference>
<dbReference type="FunFam" id="3.90.190.10:FF:000045">
    <property type="entry name" value="Tyrosine-protein phosphatase non-receptor type 12"/>
    <property type="match status" value="1"/>
</dbReference>
<comment type="caution">
    <text evidence="11">The sequence shown here is derived from an EMBL/GenBank/DDBJ whole genome shotgun (WGS) entry which is preliminary data.</text>
</comment>
<keyword evidence="3" id="KW-0963">Cytoplasm</keyword>
<dbReference type="PROSITE" id="PS50056">
    <property type="entry name" value="TYR_PHOSPHATASE_2"/>
    <property type="match status" value="1"/>
</dbReference>
<proteinExistence type="inferred from homology"/>
<dbReference type="InterPro" id="IPR003595">
    <property type="entry name" value="Tyr_Pase_cat"/>
</dbReference>
<dbReference type="Proteomes" id="UP000735302">
    <property type="component" value="Unassembled WGS sequence"/>
</dbReference>
<dbReference type="EMBL" id="BLXT01007821">
    <property type="protein sequence ID" value="GFO42821.1"/>
    <property type="molecule type" value="Genomic_DNA"/>
</dbReference>
<keyword evidence="12" id="KW-1185">Reference proteome</keyword>
<name>A0AAV4DF95_9GAST</name>
<dbReference type="Pfam" id="PF00102">
    <property type="entry name" value="Y_phosphatase"/>
    <property type="match status" value="1"/>
</dbReference>
<dbReference type="GO" id="GO:0005634">
    <property type="term" value="C:nucleus"/>
    <property type="evidence" value="ECO:0007669"/>
    <property type="project" value="TreeGrafter"/>
</dbReference>
<reference evidence="11 12" key="1">
    <citation type="journal article" date="2021" name="Elife">
        <title>Chloroplast acquisition without the gene transfer in kleptoplastic sea slugs, Plakobranchus ocellatus.</title>
        <authorList>
            <person name="Maeda T."/>
            <person name="Takahashi S."/>
            <person name="Yoshida T."/>
            <person name="Shimamura S."/>
            <person name="Takaki Y."/>
            <person name="Nagai Y."/>
            <person name="Toyoda A."/>
            <person name="Suzuki Y."/>
            <person name="Arimoto A."/>
            <person name="Ishii H."/>
            <person name="Satoh N."/>
            <person name="Nishiyama T."/>
            <person name="Hasebe M."/>
            <person name="Maruyama T."/>
            <person name="Minagawa J."/>
            <person name="Obokata J."/>
            <person name="Shigenobu S."/>
        </authorList>
    </citation>
    <scope>NUCLEOTIDE SEQUENCE [LARGE SCALE GENOMIC DNA]</scope>
</reference>